<dbReference type="Gene3D" id="3.40.50.300">
    <property type="entry name" value="P-loop containing nucleotide triphosphate hydrolases"/>
    <property type="match status" value="1"/>
</dbReference>
<gene>
    <name evidence="1" type="ORF">DGYR_LOCUS13288</name>
</gene>
<accession>A0A7I8WCT4</accession>
<dbReference type="SMART" id="SM00175">
    <property type="entry name" value="RAB"/>
    <property type="match status" value="1"/>
</dbReference>
<comment type="caution">
    <text evidence="1">The sequence shown here is derived from an EMBL/GenBank/DDBJ whole genome shotgun (WGS) entry which is preliminary data.</text>
</comment>
<dbReference type="Pfam" id="PF00071">
    <property type="entry name" value="Ras"/>
    <property type="match status" value="1"/>
</dbReference>
<dbReference type="PANTHER" id="PTHR46350">
    <property type="entry name" value="RAS LIKE FAMILY 10 MEMBER B-RELATED"/>
    <property type="match status" value="1"/>
</dbReference>
<dbReference type="GO" id="GO:0005525">
    <property type="term" value="F:GTP binding"/>
    <property type="evidence" value="ECO:0007669"/>
    <property type="project" value="InterPro"/>
</dbReference>
<dbReference type="PANTHER" id="PTHR46350:SF2">
    <property type="entry name" value="RAS LIKE FAMILY 10 MEMBER B"/>
    <property type="match status" value="1"/>
</dbReference>
<dbReference type="InterPro" id="IPR001806">
    <property type="entry name" value="Small_GTPase"/>
</dbReference>
<dbReference type="EMBL" id="CAJFCJ010000031">
    <property type="protein sequence ID" value="CAD5125999.1"/>
    <property type="molecule type" value="Genomic_DNA"/>
</dbReference>
<evidence type="ECO:0000313" key="1">
    <source>
        <dbReference type="EMBL" id="CAD5125999.1"/>
    </source>
</evidence>
<dbReference type="AlphaFoldDB" id="A0A7I8WCT4"/>
<dbReference type="PROSITE" id="PS51421">
    <property type="entry name" value="RAS"/>
    <property type="match status" value="1"/>
</dbReference>
<dbReference type="SUPFAM" id="SSF52540">
    <property type="entry name" value="P-loop containing nucleoside triphosphate hydrolases"/>
    <property type="match status" value="1"/>
</dbReference>
<dbReference type="Proteomes" id="UP000549394">
    <property type="component" value="Unassembled WGS sequence"/>
</dbReference>
<dbReference type="InterPro" id="IPR005225">
    <property type="entry name" value="Small_GTP-bd"/>
</dbReference>
<proteinExistence type="predicted"/>
<dbReference type="PRINTS" id="PR00449">
    <property type="entry name" value="RASTRNSFRMNG"/>
</dbReference>
<dbReference type="PROSITE" id="PS51419">
    <property type="entry name" value="RAB"/>
    <property type="match status" value="1"/>
</dbReference>
<organism evidence="1 2">
    <name type="scientific">Dimorphilus gyrociliatus</name>
    <dbReference type="NCBI Taxonomy" id="2664684"/>
    <lineage>
        <taxon>Eukaryota</taxon>
        <taxon>Metazoa</taxon>
        <taxon>Spiralia</taxon>
        <taxon>Lophotrochozoa</taxon>
        <taxon>Annelida</taxon>
        <taxon>Polychaeta</taxon>
        <taxon>Polychaeta incertae sedis</taxon>
        <taxon>Dinophilidae</taxon>
        <taxon>Dimorphilus</taxon>
    </lineage>
</organism>
<dbReference type="GO" id="GO:0003924">
    <property type="term" value="F:GTPase activity"/>
    <property type="evidence" value="ECO:0007669"/>
    <property type="project" value="InterPro"/>
</dbReference>
<dbReference type="InterPro" id="IPR027417">
    <property type="entry name" value="P-loop_NTPase"/>
</dbReference>
<dbReference type="OrthoDB" id="299781at2759"/>
<keyword evidence="2" id="KW-1185">Reference proteome</keyword>
<dbReference type="NCBIfam" id="TIGR00231">
    <property type="entry name" value="small_GTP"/>
    <property type="match status" value="1"/>
</dbReference>
<dbReference type="SMART" id="SM00173">
    <property type="entry name" value="RAS"/>
    <property type="match status" value="1"/>
</dbReference>
<protein>
    <submittedName>
        <fullName evidence="1">Uncharacterized protein</fullName>
    </submittedName>
</protein>
<sequence>MANGSREKITIVVLGASGVGKTSLIEQFSKQCFNDCYSPTRQRSAYFVNVLINDRLHDVQIIDLPTLVNFPKDGAYEKDYKNLRDASAYILVFDCSSEKTFLYVSKIRKQIQQWSKTVRREAPPIAVVGNKYDVAGMSAALRKEYANLIRKQWKCGYYETSAKFNWHVVLVFKELFVQMDQNSNKNASVKLNGTFRTSKCTIL</sequence>
<name>A0A7I8WCT4_9ANNE</name>
<dbReference type="InterPro" id="IPR052661">
    <property type="entry name" value="Ras-like_GTPase_Reg"/>
</dbReference>
<evidence type="ECO:0000313" key="2">
    <source>
        <dbReference type="Proteomes" id="UP000549394"/>
    </source>
</evidence>
<dbReference type="SMART" id="SM00174">
    <property type="entry name" value="RHO"/>
    <property type="match status" value="1"/>
</dbReference>
<reference evidence="1 2" key="1">
    <citation type="submission" date="2020-08" db="EMBL/GenBank/DDBJ databases">
        <authorList>
            <person name="Hejnol A."/>
        </authorList>
    </citation>
    <scope>NUCLEOTIDE SEQUENCE [LARGE SCALE GENOMIC DNA]</scope>
</reference>